<keyword evidence="2 5" id="KW-0812">Transmembrane</keyword>
<dbReference type="OrthoDB" id="9788252at2"/>
<dbReference type="Proteomes" id="UP000275012">
    <property type="component" value="Unassembled WGS sequence"/>
</dbReference>
<evidence type="ECO:0000313" key="8">
    <source>
        <dbReference type="Proteomes" id="UP000275012"/>
    </source>
</evidence>
<evidence type="ECO:0000256" key="1">
    <source>
        <dbReference type="ARBA" id="ARBA00004141"/>
    </source>
</evidence>
<feature type="transmembrane region" description="Helical" evidence="5">
    <location>
        <begin position="202"/>
        <end position="226"/>
    </location>
</feature>
<evidence type="ECO:0000256" key="3">
    <source>
        <dbReference type="ARBA" id="ARBA00022989"/>
    </source>
</evidence>
<dbReference type="InterPro" id="IPR051784">
    <property type="entry name" value="Nod_factor_ABC_transporter"/>
</dbReference>
<dbReference type="EMBL" id="RFLY01000008">
    <property type="protein sequence ID" value="RMH92971.1"/>
    <property type="molecule type" value="Genomic_DNA"/>
</dbReference>
<proteinExistence type="predicted"/>
<keyword evidence="3 5" id="KW-1133">Transmembrane helix</keyword>
<evidence type="ECO:0000259" key="6">
    <source>
        <dbReference type="Pfam" id="PF01061"/>
    </source>
</evidence>
<name>A0A3M2HT98_9GAMM</name>
<keyword evidence="4 5" id="KW-0472">Membrane</keyword>
<feature type="domain" description="ABC-2 type transporter transmembrane" evidence="6">
    <location>
        <begin position="123"/>
        <end position="284"/>
    </location>
</feature>
<accession>A0A3M2HT98</accession>
<protein>
    <submittedName>
        <fullName evidence="7">ABC transporter permease</fullName>
    </submittedName>
</protein>
<feature type="transmembrane region" description="Helical" evidence="5">
    <location>
        <begin position="292"/>
        <end position="314"/>
    </location>
</feature>
<dbReference type="PANTHER" id="PTHR43229:SF2">
    <property type="entry name" value="NODULATION PROTEIN J"/>
    <property type="match status" value="1"/>
</dbReference>
<dbReference type="RefSeq" id="WP_122101444.1">
    <property type="nucleotide sequence ID" value="NZ_RFLY01000008.1"/>
</dbReference>
<feature type="transmembrane region" description="Helical" evidence="5">
    <location>
        <begin position="166"/>
        <end position="196"/>
    </location>
</feature>
<dbReference type="GO" id="GO:0140359">
    <property type="term" value="F:ABC-type transporter activity"/>
    <property type="evidence" value="ECO:0007669"/>
    <property type="project" value="InterPro"/>
</dbReference>
<sequence>MTLAVPLLFMFIYGYAYILGSPERTVSVGLLPAALAADDWRSALPADSFRISEIAPEKLEEHLRDGEPALILDRNPTTGEAIVHTASYWRPVAELMLCAIEAAPTLPADIDSRLRVVAPGNSPFFMLPAIMVMALLNVGLFTAGVKLLQERARGTLRLYRMLPVSMIWYFAAELCTKLVLAMAIVAGYMVLAMVMFGLELSWMQVACVGLISLLLSAVFISIGLCLGSVLSSYSLGIHAFTLCNLLVLFLGDLFFNASKFAATKWIALAMPTTYGMDLLRHVMFDASLQFPVTLSLGALLCWLLTMLALALGCFNYKARE</sequence>
<reference evidence="7 8" key="1">
    <citation type="submission" date="2018-10" db="EMBL/GenBank/DDBJ databases">
        <title>Proposal of Lysobacter pythonis sp. nov. isolated from royal pythons (Python regius).</title>
        <authorList>
            <person name="Hans-Juergen B."/>
            <person name="Huptas C."/>
            <person name="Sandra B."/>
            <person name="Igor L."/>
            <person name="Joachim S."/>
            <person name="Siegfried S."/>
            <person name="Mareike W."/>
            <person name="Peter K."/>
        </authorList>
    </citation>
    <scope>NUCLEOTIDE SEQUENCE [LARGE SCALE GENOMIC DNA]</scope>
    <source>
        <strain evidence="7 8">4284/11</strain>
    </source>
</reference>
<dbReference type="Pfam" id="PF01061">
    <property type="entry name" value="ABC2_membrane"/>
    <property type="match status" value="1"/>
</dbReference>
<comment type="caution">
    <text evidence="7">The sequence shown here is derived from an EMBL/GenBank/DDBJ whole genome shotgun (WGS) entry which is preliminary data.</text>
</comment>
<evidence type="ECO:0000256" key="5">
    <source>
        <dbReference type="SAM" id="Phobius"/>
    </source>
</evidence>
<evidence type="ECO:0000313" key="7">
    <source>
        <dbReference type="EMBL" id="RMH92971.1"/>
    </source>
</evidence>
<evidence type="ECO:0000256" key="2">
    <source>
        <dbReference type="ARBA" id="ARBA00022692"/>
    </source>
</evidence>
<evidence type="ECO:0000256" key="4">
    <source>
        <dbReference type="ARBA" id="ARBA00023136"/>
    </source>
</evidence>
<comment type="subcellular location">
    <subcellularLocation>
        <location evidence="1">Membrane</location>
        <topology evidence="1">Multi-pass membrane protein</topology>
    </subcellularLocation>
</comment>
<dbReference type="PANTHER" id="PTHR43229">
    <property type="entry name" value="NODULATION PROTEIN J"/>
    <property type="match status" value="1"/>
</dbReference>
<dbReference type="InterPro" id="IPR013525">
    <property type="entry name" value="ABC2_TM"/>
</dbReference>
<feature type="transmembrane region" description="Helical" evidence="5">
    <location>
        <begin position="233"/>
        <end position="255"/>
    </location>
</feature>
<dbReference type="GO" id="GO:0016020">
    <property type="term" value="C:membrane"/>
    <property type="evidence" value="ECO:0007669"/>
    <property type="project" value="UniProtKB-SubCell"/>
</dbReference>
<feature type="transmembrane region" description="Helical" evidence="5">
    <location>
        <begin position="124"/>
        <end position="145"/>
    </location>
</feature>
<organism evidence="7 8">
    <name type="scientific">Solilutibacter pythonis</name>
    <dbReference type="NCBI Taxonomy" id="2483112"/>
    <lineage>
        <taxon>Bacteria</taxon>
        <taxon>Pseudomonadati</taxon>
        <taxon>Pseudomonadota</taxon>
        <taxon>Gammaproteobacteria</taxon>
        <taxon>Lysobacterales</taxon>
        <taxon>Lysobacteraceae</taxon>
        <taxon>Solilutibacter</taxon>
    </lineage>
</organism>
<dbReference type="AlphaFoldDB" id="A0A3M2HT98"/>
<keyword evidence="8" id="KW-1185">Reference proteome</keyword>
<gene>
    <name evidence="7" type="ORF">EBB59_07025</name>
</gene>